<organism evidence="2 3">
    <name type="scientific">Trifolium medium</name>
    <dbReference type="NCBI Taxonomy" id="97028"/>
    <lineage>
        <taxon>Eukaryota</taxon>
        <taxon>Viridiplantae</taxon>
        <taxon>Streptophyta</taxon>
        <taxon>Embryophyta</taxon>
        <taxon>Tracheophyta</taxon>
        <taxon>Spermatophyta</taxon>
        <taxon>Magnoliopsida</taxon>
        <taxon>eudicotyledons</taxon>
        <taxon>Gunneridae</taxon>
        <taxon>Pentapetalae</taxon>
        <taxon>rosids</taxon>
        <taxon>fabids</taxon>
        <taxon>Fabales</taxon>
        <taxon>Fabaceae</taxon>
        <taxon>Papilionoideae</taxon>
        <taxon>50 kb inversion clade</taxon>
        <taxon>NPAAA clade</taxon>
        <taxon>Hologalegina</taxon>
        <taxon>IRL clade</taxon>
        <taxon>Trifolieae</taxon>
        <taxon>Trifolium</taxon>
    </lineage>
</organism>
<evidence type="ECO:0000313" key="3">
    <source>
        <dbReference type="Proteomes" id="UP000265520"/>
    </source>
</evidence>
<protein>
    <submittedName>
        <fullName evidence="2">Uncharacterized protein</fullName>
    </submittedName>
</protein>
<dbReference type="AlphaFoldDB" id="A0A392W7W4"/>
<name>A0A392W7W4_9FABA</name>
<feature type="region of interest" description="Disordered" evidence="1">
    <location>
        <begin position="1"/>
        <end position="21"/>
    </location>
</feature>
<reference evidence="2 3" key="1">
    <citation type="journal article" date="2018" name="Front. Plant Sci.">
        <title>Red Clover (Trifolium pratense) and Zigzag Clover (T. medium) - A Picture of Genomic Similarities and Differences.</title>
        <authorList>
            <person name="Dluhosova J."/>
            <person name="Istvanek J."/>
            <person name="Nedelnik J."/>
            <person name="Repkova J."/>
        </authorList>
    </citation>
    <scope>NUCLEOTIDE SEQUENCE [LARGE SCALE GENOMIC DNA]</scope>
    <source>
        <strain evidence="3">cv. 10/8</strain>
        <tissue evidence="2">Leaf</tissue>
    </source>
</reference>
<dbReference type="Proteomes" id="UP000265520">
    <property type="component" value="Unassembled WGS sequence"/>
</dbReference>
<dbReference type="EMBL" id="LXQA011423418">
    <property type="protein sequence ID" value="MCI96768.1"/>
    <property type="molecule type" value="Genomic_DNA"/>
</dbReference>
<feature type="compositionally biased region" description="Polar residues" evidence="1">
    <location>
        <begin position="1"/>
        <end position="12"/>
    </location>
</feature>
<feature type="non-terminal residue" evidence="2">
    <location>
        <position position="1"/>
    </location>
</feature>
<evidence type="ECO:0000313" key="2">
    <source>
        <dbReference type="EMBL" id="MCI96768.1"/>
    </source>
</evidence>
<evidence type="ECO:0000256" key="1">
    <source>
        <dbReference type="SAM" id="MobiDB-lite"/>
    </source>
</evidence>
<sequence>TASLRAAQTNPARRTGHRNEQTQLFKAGAPRSMSLRAAQPFATHAETRFYS</sequence>
<comment type="caution">
    <text evidence="2">The sequence shown here is derived from an EMBL/GenBank/DDBJ whole genome shotgun (WGS) entry which is preliminary data.</text>
</comment>
<accession>A0A392W7W4</accession>
<keyword evidence="3" id="KW-1185">Reference proteome</keyword>
<proteinExistence type="predicted"/>
<feature type="non-terminal residue" evidence="2">
    <location>
        <position position="51"/>
    </location>
</feature>